<reference evidence="2" key="1">
    <citation type="journal article" date="2023" name="Mol. Phylogenet. Evol.">
        <title>Genome-scale phylogeny and comparative genomics of the fungal order Sordariales.</title>
        <authorList>
            <person name="Hensen N."/>
            <person name="Bonometti L."/>
            <person name="Westerberg I."/>
            <person name="Brannstrom I.O."/>
            <person name="Guillou S."/>
            <person name="Cros-Aarteil S."/>
            <person name="Calhoun S."/>
            <person name="Haridas S."/>
            <person name="Kuo A."/>
            <person name="Mondo S."/>
            <person name="Pangilinan J."/>
            <person name="Riley R."/>
            <person name="LaButti K."/>
            <person name="Andreopoulos B."/>
            <person name="Lipzen A."/>
            <person name="Chen C."/>
            <person name="Yan M."/>
            <person name="Daum C."/>
            <person name="Ng V."/>
            <person name="Clum A."/>
            <person name="Steindorff A."/>
            <person name="Ohm R.A."/>
            <person name="Martin F."/>
            <person name="Silar P."/>
            <person name="Natvig D.O."/>
            <person name="Lalanne C."/>
            <person name="Gautier V."/>
            <person name="Ament-Velasquez S.L."/>
            <person name="Kruys A."/>
            <person name="Hutchinson M.I."/>
            <person name="Powell A.J."/>
            <person name="Barry K."/>
            <person name="Miller A.N."/>
            <person name="Grigoriev I.V."/>
            <person name="Debuchy R."/>
            <person name="Gladieux P."/>
            <person name="Hiltunen Thoren M."/>
            <person name="Johannesson H."/>
        </authorList>
    </citation>
    <scope>NUCLEOTIDE SEQUENCE</scope>
    <source>
        <strain evidence="2">CBS 314.62</strain>
    </source>
</reference>
<comment type="caution">
    <text evidence="2">The sequence shown here is derived from an EMBL/GenBank/DDBJ whole genome shotgun (WGS) entry which is preliminary data.</text>
</comment>
<keyword evidence="3" id="KW-1185">Reference proteome</keyword>
<evidence type="ECO:0000313" key="2">
    <source>
        <dbReference type="EMBL" id="KAK3689402.1"/>
    </source>
</evidence>
<evidence type="ECO:0000313" key="3">
    <source>
        <dbReference type="Proteomes" id="UP001270362"/>
    </source>
</evidence>
<dbReference type="Proteomes" id="UP001270362">
    <property type="component" value="Unassembled WGS sequence"/>
</dbReference>
<gene>
    <name evidence="2" type="ORF">B0T22DRAFT_440881</name>
</gene>
<reference evidence="2" key="2">
    <citation type="submission" date="2023-06" db="EMBL/GenBank/DDBJ databases">
        <authorList>
            <consortium name="Lawrence Berkeley National Laboratory"/>
            <person name="Haridas S."/>
            <person name="Hensen N."/>
            <person name="Bonometti L."/>
            <person name="Westerberg I."/>
            <person name="Brannstrom I.O."/>
            <person name="Guillou S."/>
            <person name="Cros-Aarteil S."/>
            <person name="Calhoun S."/>
            <person name="Kuo A."/>
            <person name="Mondo S."/>
            <person name="Pangilinan J."/>
            <person name="Riley R."/>
            <person name="Labutti K."/>
            <person name="Andreopoulos B."/>
            <person name="Lipzen A."/>
            <person name="Chen C."/>
            <person name="Yanf M."/>
            <person name="Daum C."/>
            <person name="Ng V."/>
            <person name="Clum A."/>
            <person name="Steindorff A."/>
            <person name="Ohm R."/>
            <person name="Martin F."/>
            <person name="Silar P."/>
            <person name="Natvig D."/>
            <person name="Lalanne C."/>
            <person name="Gautier V."/>
            <person name="Ament-Velasquez S.L."/>
            <person name="Kruys A."/>
            <person name="Hutchinson M.I."/>
            <person name="Powell A.J."/>
            <person name="Barry K."/>
            <person name="Miller A.N."/>
            <person name="Grigoriev I.V."/>
            <person name="Debuchy R."/>
            <person name="Gladieux P."/>
            <person name="Thoren M.H."/>
            <person name="Johannesson H."/>
        </authorList>
    </citation>
    <scope>NUCLEOTIDE SEQUENCE</scope>
    <source>
        <strain evidence="2">CBS 314.62</strain>
    </source>
</reference>
<dbReference type="AlphaFoldDB" id="A0AAE1CDA8"/>
<protein>
    <submittedName>
        <fullName evidence="2">Uncharacterized protein</fullName>
    </submittedName>
</protein>
<sequence>MPQAAQFTMRVGAFDIPVHVPLLGGADEASLNEWKSDLHSMLKALRLQQYIQEDAPGPRPTTSRANHEWKNQRASVQRILVRSLSLNHITAAMKRMGWTPHEVDPRGTFLKAFRVFLQDTTDMLLEEYIALRPSAFESFRYYVLHLQFLKDRLAFLDLPMDDNTHIWLALNGIKQRYPDDHANWVRMMKRGTLSWNRLMNAFSILADQEPDYNPIQDELSKDTEENSLSSSNASSSITVTLSLSPEPFEPALSCLFMTKTRSGKVAFTEDSSAASSGRRSDSFDFSSLKQALAEISLPLESSPSPTTNEQAKFDVAGNYETLYDVTSLPVPPKYATASCRLLH</sequence>
<dbReference type="EMBL" id="JAULSO010000002">
    <property type="protein sequence ID" value="KAK3689402.1"/>
    <property type="molecule type" value="Genomic_DNA"/>
</dbReference>
<proteinExistence type="predicted"/>
<name>A0AAE1CDA8_9PEZI</name>
<accession>A0AAE1CDA8</accession>
<organism evidence="2 3">
    <name type="scientific">Podospora appendiculata</name>
    <dbReference type="NCBI Taxonomy" id="314037"/>
    <lineage>
        <taxon>Eukaryota</taxon>
        <taxon>Fungi</taxon>
        <taxon>Dikarya</taxon>
        <taxon>Ascomycota</taxon>
        <taxon>Pezizomycotina</taxon>
        <taxon>Sordariomycetes</taxon>
        <taxon>Sordariomycetidae</taxon>
        <taxon>Sordariales</taxon>
        <taxon>Podosporaceae</taxon>
        <taxon>Podospora</taxon>
    </lineage>
</organism>
<feature type="region of interest" description="Disordered" evidence="1">
    <location>
        <begin position="213"/>
        <end position="232"/>
    </location>
</feature>
<evidence type="ECO:0000256" key="1">
    <source>
        <dbReference type="SAM" id="MobiDB-lite"/>
    </source>
</evidence>